<organism evidence="10 11">
    <name type="scientific">Candidatus Cyrtobacter comes</name>
    <dbReference type="NCBI Taxonomy" id="675776"/>
    <lineage>
        <taxon>Bacteria</taxon>
        <taxon>Pseudomonadati</taxon>
        <taxon>Pseudomonadota</taxon>
        <taxon>Alphaproteobacteria</taxon>
        <taxon>Rickettsiales</taxon>
        <taxon>Candidatus Midichloriaceae</taxon>
        <taxon>Candidatus Cyrtobacter</taxon>
    </lineage>
</organism>
<name>A0ABU5L6P3_9RICK</name>
<accession>A0ABU5L6P3</accession>
<evidence type="ECO:0000256" key="4">
    <source>
        <dbReference type="ARBA" id="ARBA00022884"/>
    </source>
</evidence>
<dbReference type="InterPro" id="IPR019927">
    <property type="entry name" value="Ribosomal_uL3_bac/org-type"/>
</dbReference>
<dbReference type="Gene3D" id="2.40.30.10">
    <property type="entry name" value="Translation factors"/>
    <property type="match status" value="2"/>
</dbReference>
<evidence type="ECO:0000256" key="7">
    <source>
        <dbReference type="NCBIfam" id="TIGR03625"/>
    </source>
</evidence>
<evidence type="ECO:0000256" key="9">
    <source>
        <dbReference type="RuleBase" id="RU003906"/>
    </source>
</evidence>
<dbReference type="GO" id="GO:0005840">
    <property type="term" value="C:ribosome"/>
    <property type="evidence" value="ECO:0007669"/>
    <property type="project" value="UniProtKB-KW"/>
</dbReference>
<evidence type="ECO:0000313" key="10">
    <source>
        <dbReference type="EMBL" id="MDZ5761722.1"/>
    </source>
</evidence>
<comment type="subunit">
    <text evidence="9">Part of the 50S ribosomal subunit. Forms a cluster with proteins L14 and L19.</text>
</comment>
<dbReference type="RefSeq" id="WP_322497233.1">
    <property type="nucleotide sequence ID" value="NZ_JARGYT010000002.1"/>
</dbReference>
<comment type="similarity">
    <text evidence="1 8">Belongs to the universal ribosomal protein uL3 family.</text>
</comment>
<comment type="function">
    <text evidence="9">One of the primary rRNA binding proteins, it binds directly near the 3'-end of the 23S rRNA, where it nucleates assembly of the 50S subunit.</text>
</comment>
<evidence type="ECO:0000256" key="2">
    <source>
        <dbReference type="ARBA" id="ARBA00022481"/>
    </source>
</evidence>
<keyword evidence="3 9" id="KW-0699">rRNA-binding</keyword>
<evidence type="ECO:0000256" key="8">
    <source>
        <dbReference type="RuleBase" id="RU003905"/>
    </source>
</evidence>
<evidence type="ECO:0000256" key="1">
    <source>
        <dbReference type="ARBA" id="ARBA00006540"/>
    </source>
</evidence>
<dbReference type="PANTHER" id="PTHR11229">
    <property type="entry name" value="50S RIBOSOMAL PROTEIN L3"/>
    <property type="match status" value="1"/>
</dbReference>
<keyword evidence="5 8" id="KW-0689">Ribosomal protein</keyword>
<protein>
    <recommendedName>
        <fullName evidence="7 9">50S ribosomal protein L3</fullName>
    </recommendedName>
</protein>
<evidence type="ECO:0000313" key="11">
    <source>
        <dbReference type="Proteomes" id="UP001293791"/>
    </source>
</evidence>
<sequence>MANIGCPVEKLGMSQVFSNDGSSIPVTVLRVLDSEICSMKTHEKHGYSAAVLKYKFGKKLKLKELRFLSNLHSYKVGDKVDASSFKGCSFIDVSGSSIGKGFAGSMKRHNFAGLEASHGVSVSHRSHGSTGNRAYPGRVFKGKKMSGHMGDRNVTSQNLSVFEIDEELGLLVVMGSVPGHRHSLLFVTDSVKKPFLNA</sequence>
<dbReference type="Pfam" id="PF00297">
    <property type="entry name" value="Ribosomal_L3"/>
    <property type="match status" value="1"/>
</dbReference>
<dbReference type="InterPro" id="IPR000597">
    <property type="entry name" value="Ribosomal_uL3"/>
</dbReference>
<dbReference type="NCBIfam" id="TIGR03625">
    <property type="entry name" value="L3_bact"/>
    <property type="match status" value="1"/>
</dbReference>
<reference evidence="10 11" key="1">
    <citation type="submission" date="2023-02" db="EMBL/GenBank/DDBJ databases">
        <title>Host association and intracellularity evolved multiple times independently in the Rickettsiales.</title>
        <authorList>
            <person name="Castelli M."/>
            <person name="Nardi T."/>
            <person name="Gammuto L."/>
            <person name="Bellinzona G."/>
            <person name="Sabaneyeva E."/>
            <person name="Potekhin A."/>
            <person name="Serra V."/>
            <person name="Petroni G."/>
            <person name="Sassera D."/>
        </authorList>
    </citation>
    <scope>NUCLEOTIDE SEQUENCE [LARGE SCALE GENOMIC DNA]</scope>
    <source>
        <strain evidence="10 11">BOD18</strain>
    </source>
</reference>
<dbReference type="InterPro" id="IPR009000">
    <property type="entry name" value="Transl_B-barrel_sf"/>
</dbReference>
<evidence type="ECO:0000256" key="5">
    <source>
        <dbReference type="ARBA" id="ARBA00022980"/>
    </source>
</evidence>
<comment type="caution">
    <text evidence="10">The sequence shown here is derived from an EMBL/GenBank/DDBJ whole genome shotgun (WGS) entry which is preliminary data.</text>
</comment>
<keyword evidence="4 9" id="KW-0694">RNA-binding</keyword>
<evidence type="ECO:0000256" key="6">
    <source>
        <dbReference type="ARBA" id="ARBA00023274"/>
    </source>
</evidence>
<keyword evidence="2" id="KW-0488">Methylation</keyword>
<keyword evidence="11" id="KW-1185">Reference proteome</keyword>
<gene>
    <name evidence="10" type="ORF">Cyrtocomes_00080</name>
</gene>
<proteinExistence type="inferred from homology"/>
<evidence type="ECO:0000256" key="3">
    <source>
        <dbReference type="ARBA" id="ARBA00022730"/>
    </source>
</evidence>
<dbReference type="InterPro" id="IPR019926">
    <property type="entry name" value="Ribosomal_uL3_CS"/>
</dbReference>
<dbReference type="EMBL" id="JARGYT010000002">
    <property type="protein sequence ID" value="MDZ5761722.1"/>
    <property type="molecule type" value="Genomic_DNA"/>
</dbReference>
<keyword evidence="6 8" id="KW-0687">Ribonucleoprotein</keyword>
<dbReference type="Proteomes" id="UP001293791">
    <property type="component" value="Unassembled WGS sequence"/>
</dbReference>
<dbReference type="SUPFAM" id="SSF50447">
    <property type="entry name" value="Translation proteins"/>
    <property type="match status" value="1"/>
</dbReference>
<dbReference type="PANTHER" id="PTHR11229:SF16">
    <property type="entry name" value="LARGE RIBOSOMAL SUBUNIT PROTEIN UL3C"/>
    <property type="match status" value="1"/>
</dbReference>
<dbReference type="PROSITE" id="PS00474">
    <property type="entry name" value="RIBOSOMAL_L3"/>
    <property type="match status" value="1"/>
</dbReference>